<reference evidence="2 3" key="1">
    <citation type="submission" date="2016-01" db="EMBL/GenBank/DDBJ databases">
        <title>Investigation of taxonomic status of Bacillus aminovorans.</title>
        <authorList>
            <person name="Verma A."/>
            <person name="Pal Y."/>
            <person name="Krishnamurthi S."/>
        </authorList>
    </citation>
    <scope>NUCLEOTIDE SEQUENCE [LARGE SCALE GENOMIC DNA]</scope>
    <source>
        <strain evidence="2 3">DSM 4337</strain>
    </source>
</reference>
<dbReference type="RefSeq" id="WP_063975382.1">
    <property type="nucleotide sequence ID" value="NZ_LQWZ01000035.1"/>
</dbReference>
<dbReference type="EMBL" id="LQWZ01000035">
    <property type="protein sequence ID" value="OAH53881.1"/>
    <property type="molecule type" value="Genomic_DNA"/>
</dbReference>
<sequence>MKKLLYVLTFVVGIFTLTGCGDSFTTSNLDKMISAASSNDDLDSYLLSVKYNETERAEPEEDPYYWYDINGELKDSFDELSKKEQLQFFGKIVELMQKNGGEIIEESEFFCGEDIECNIGHIYLKTSKHTYGVEYYSYTSSDLLFIDDQIVYDATAKDGKYIAPGTIEEEVSTVTDTTSSEEDTNTTTSSESAGSTDVIEVGGTDVREATGAEWAELSFDDKFIMVQIIIESMESGGTTVTADAYWFIEALNAFYGDGQDITASEKIIDIMTMSGVAGGVIK</sequence>
<dbReference type="PROSITE" id="PS51257">
    <property type="entry name" value="PROKAR_LIPOPROTEIN"/>
    <property type="match status" value="1"/>
</dbReference>
<accession>A0A177KMT7</accession>
<evidence type="ECO:0000256" key="1">
    <source>
        <dbReference type="SAM" id="MobiDB-lite"/>
    </source>
</evidence>
<gene>
    <name evidence="2" type="ORF">AWH48_11465</name>
</gene>
<dbReference type="Proteomes" id="UP000077271">
    <property type="component" value="Unassembled WGS sequence"/>
</dbReference>
<protein>
    <submittedName>
        <fullName evidence="2">Uncharacterized protein</fullName>
    </submittedName>
</protein>
<dbReference type="OrthoDB" id="2943941at2"/>
<evidence type="ECO:0000313" key="2">
    <source>
        <dbReference type="EMBL" id="OAH53881.1"/>
    </source>
</evidence>
<evidence type="ECO:0000313" key="3">
    <source>
        <dbReference type="Proteomes" id="UP000077271"/>
    </source>
</evidence>
<proteinExistence type="predicted"/>
<comment type="caution">
    <text evidence="2">The sequence shown here is derived from an EMBL/GenBank/DDBJ whole genome shotgun (WGS) entry which is preliminary data.</text>
</comment>
<dbReference type="AlphaFoldDB" id="A0A177KMT7"/>
<name>A0A177KMT7_9BACI</name>
<feature type="region of interest" description="Disordered" evidence="1">
    <location>
        <begin position="171"/>
        <end position="196"/>
    </location>
</feature>
<organism evidence="2 3">
    <name type="scientific">Domibacillus aminovorans</name>
    <dbReference type="NCBI Taxonomy" id="29332"/>
    <lineage>
        <taxon>Bacteria</taxon>
        <taxon>Bacillati</taxon>
        <taxon>Bacillota</taxon>
        <taxon>Bacilli</taxon>
        <taxon>Bacillales</taxon>
        <taxon>Bacillaceae</taxon>
        <taxon>Domibacillus</taxon>
    </lineage>
</organism>